<name>A0A7V0Z451_UNCW3</name>
<reference evidence="1" key="1">
    <citation type="journal article" date="2020" name="mSystems">
        <title>Genome- and Community-Level Interaction Insights into Carbon Utilization and Element Cycling Functions of Hydrothermarchaeota in Hydrothermal Sediment.</title>
        <authorList>
            <person name="Zhou Z."/>
            <person name="Liu Y."/>
            <person name="Xu W."/>
            <person name="Pan J."/>
            <person name="Luo Z.H."/>
            <person name="Li M."/>
        </authorList>
    </citation>
    <scope>NUCLEOTIDE SEQUENCE [LARGE SCALE GENOMIC DNA]</scope>
    <source>
        <strain evidence="1">SpSt-258</strain>
    </source>
</reference>
<proteinExistence type="predicted"/>
<dbReference type="EMBL" id="DSKY01000003">
    <property type="protein sequence ID" value="HDY58219.1"/>
    <property type="molecule type" value="Genomic_DNA"/>
</dbReference>
<accession>A0A7V0Z451</accession>
<dbReference type="AlphaFoldDB" id="A0A7V0Z451"/>
<organism evidence="1">
    <name type="scientific">candidate division WOR-3 bacterium</name>
    <dbReference type="NCBI Taxonomy" id="2052148"/>
    <lineage>
        <taxon>Bacteria</taxon>
        <taxon>Bacteria division WOR-3</taxon>
    </lineage>
</organism>
<evidence type="ECO:0000313" key="1">
    <source>
        <dbReference type="EMBL" id="HDY58219.1"/>
    </source>
</evidence>
<protein>
    <submittedName>
        <fullName evidence="1">Uncharacterized protein</fullName>
    </submittedName>
</protein>
<comment type="caution">
    <text evidence="1">The sequence shown here is derived from an EMBL/GenBank/DDBJ whole genome shotgun (WGS) entry which is preliminary data.</text>
</comment>
<gene>
    <name evidence="1" type="ORF">ENP86_01495</name>
</gene>
<sequence length="80" mass="9302">MYSLWIINVTTKTDLSSKDGDLIAEIIDSESYNAIKEYSFVLHEIFESGKSLEAIIEGKNLQQLILRMCYWVTNFSYQIE</sequence>